<sequence>MLQKRSGTMRIARRIVAALGILVIALVLGVAVLFAAIQSAPGKRMLAAFASRMASQDGLTVAIEDISGFVPSDMRIGRITLSDATGPFGTVDGLALAWHPLALLSGTVNVSALTADRVAIDRRPVLPASTATSSSSSSGGLPMIRIVLGKLEIADIEIGEAVAGMAAQLGLTASARLVDPAEGLALDFQLTRRDAPGELKGRARYAPDGGRDVLDLDVTASEPEGGLVARLAGIEGLPALALTVKGSAPLDDWNGTLAFDAGAAGRIDGTGAVRVVDTGRRIMLDVKGDVAGLLPASVRPLFAGETTLTGSAVATTAGPVQIEGLNASATGFGLALVGTLDPAAKTADLSFDLVGGQAETYAAFVPGIAWKDWRLHAKVNGALARPNVDAEVTATGLGAHGYGSDRLDLALTTEATGSDLAFKLVGSAEGLTAAEPKVSTALGKTATFAIKGALGDAGPNVTDATIRLTPLDLAFSGAAGPSGAKGALHLTRLDLAAFSALANRPLSGTIALDGTIDTGDKFSAIALDLNGSAHDVATGIALADSFLKGETRIAGGVSRSADGAIRVSDLKLAADGLSLRVDGAIEQQTADLAASLKLNDLTRLDPRISGAANADLRFSGGFDALGLKGTVDIPSAVAMDKPIEALRLSVDLADLTHAPAGTIALDGRIAGKPAKGSARFTTETAGQRVDDLDFAIGGVRATGNVALAGGLAKGRLQIAASDLSDLSPLILTQIAGRLDATVVLDTPNNVQRVAVNGTARSLAFAGNRLDQADIDLTVADPANAPVLNGRATLSGLVTGSQRIEKATLTAKSAGSATDITLDTAFLGASIAARANVAPAAGSTRIRLDQLRLAKGPATVTLSQPANITLANGGVAIDRLVLATGGGGATISGKAGAGALDLTADIRNLPLALAAIASPTLDLRGTLSGNARITGTPASPSGNYDIRVAGLTMPEIQRQGAGPFDITAKGTLGGGRVNVDAAINGRNISGLTIRGSAPIGAGNLDLRIAGAIDLAIANTALATSGSTVRGKATVDAALRGTAAAPSASGTVRVSGATFTDSVNGVTLTGIEAVLTGTDRAIEVTRLTAQTPQGGSLSGSGRIGLDAAAGFPASIEIRLTRAEILSSALIRLVSDGRITVEGPVATRPKIGGRLDIRRLDINIADRMPGGLDPLQVRHINTGGQKTVADTSLRAKANARAASANARRAKPQPAFVADLDLTMAAPNGVFVRGMGIEAEFGGDLTIRGTTASPTTLGAFNLRRGRFDILGRRLDFTEGTVGFNGSTDPTIDFTASTTTSDVTASVIVSGTASAPEISFTSSPTLAQDEVLSRILFGKSISTLNASQALQVAQAIAQFSGGGPGVLDNVRRSLGVDSLDVDATGQVGIGKRLNDRVYVGARQGPTASSGKVTVDVDVTRNIRLQGAAGADGAGELGVGAQWDY</sequence>
<name>A0A840AJC2_9HYPH</name>
<feature type="domain" description="Translocation and assembly module TamB C-terminal" evidence="5">
    <location>
        <begin position="1084"/>
        <end position="1432"/>
    </location>
</feature>
<protein>
    <submittedName>
        <fullName evidence="6">Translocation and assembly module TamB</fullName>
    </submittedName>
</protein>
<keyword evidence="2" id="KW-0812">Transmembrane</keyword>
<evidence type="ECO:0000313" key="6">
    <source>
        <dbReference type="EMBL" id="MBB3930310.1"/>
    </source>
</evidence>
<dbReference type="GO" id="GO:0097347">
    <property type="term" value="C:TAM protein secretion complex"/>
    <property type="evidence" value="ECO:0007669"/>
    <property type="project" value="TreeGrafter"/>
</dbReference>
<evidence type="ECO:0000256" key="4">
    <source>
        <dbReference type="ARBA" id="ARBA00023136"/>
    </source>
</evidence>
<proteinExistence type="predicted"/>
<dbReference type="Proteomes" id="UP000553963">
    <property type="component" value="Unassembled WGS sequence"/>
</dbReference>
<dbReference type="GO" id="GO:0009306">
    <property type="term" value="P:protein secretion"/>
    <property type="evidence" value="ECO:0007669"/>
    <property type="project" value="InterPro"/>
</dbReference>
<keyword evidence="4" id="KW-0472">Membrane</keyword>
<evidence type="ECO:0000259" key="5">
    <source>
        <dbReference type="Pfam" id="PF04357"/>
    </source>
</evidence>
<dbReference type="RefSeq" id="WP_246409320.1">
    <property type="nucleotide sequence ID" value="NZ_JACIDS010000002.1"/>
</dbReference>
<reference evidence="6 7" key="1">
    <citation type="submission" date="2020-08" db="EMBL/GenBank/DDBJ databases">
        <title>Genomic Encyclopedia of Type Strains, Phase IV (KMG-IV): sequencing the most valuable type-strain genomes for metagenomic binning, comparative biology and taxonomic classification.</title>
        <authorList>
            <person name="Goeker M."/>
        </authorList>
    </citation>
    <scope>NUCLEOTIDE SEQUENCE [LARGE SCALE GENOMIC DNA]</scope>
    <source>
        <strain evidence="6 7">DSM 25966</strain>
    </source>
</reference>
<comment type="subcellular location">
    <subcellularLocation>
        <location evidence="1">Membrane</location>
        <topology evidence="1">Single-pass membrane protein</topology>
    </subcellularLocation>
</comment>
<evidence type="ECO:0000256" key="1">
    <source>
        <dbReference type="ARBA" id="ARBA00004167"/>
    </source>
</evidence>
<dbReference type="EMBL" id="JACIDS010000002">
    <property type="protein sequence ID" value="MBB3930310.1"/>
    <property type="molecule type" value="Genomic_DNA"/>
</dbReference>
<evidence type="ECO:0000313" key="7">
    <source>
        <dbReference type="Proteomes" id="UP000553963"/>
    </source>
</evidence>
<dbReference type="PANTHER" id="PTHR36985">
    <property type="entry name" value="TRANSLOCATION AND ASSEMBLY MODULE SUBUNIT TAMB"/>
    <property type="match status" value="1"/>
</dbReference>
<keyword evidence="7" id="KW-1185">Reference proteome</keyword>
<evidence type="ECO:0000256" key="3">
    <source>
        <dbReference type="ARBA" id="ARBA00022989"/>
    </source>
</evidence>
<accession>A0A840AJC2</accession>
<gene>
    <name evidence="6" type="ORF">GGR25_001349</name>
</gene>
<evidence type="ECO:0000256" key="2">
    <source>
        <dbReference type="ARBA" id="ARBA00022692"/>
    </source>
</evidence>
<organism evidence="6 7">
    <name type="scientific">Kaistia hirudinis</name>
    <dbReference type="NCBI Taxonomy" id="1293440"/>
    <lineage>
        <taxon>Bacteria</taxon>
        <taxon>Pseudomonadati</taxon>
        <taxon>Pseudomonadota</taxon>
        <taxon>Alphaproteobacteria</taxon>
        <taxon>Hyphomicrobiales</taxon>
        <taxon>Kaistiaceae</taxon>
        <taxon>Kaistia</taxon>
    </lineage>
</organism>
<dbReference type="Pfam" id="PF04357">
    <property type="entry name" value="TamB"/>
    <property type="match status" value="1"/>
</dbReference>
<keyword evidence="3" id="KW-1133">Transmembrane helix</keyword>
<comment type="caution">
    <text evidence="6">The sequence shown here is derived from an EMBL/GenBank/DDBJ whole genome shotgun (WGS) entry which is preliminary data.</text>
</comment>
<dbReference type="GO" id="GO:0005886">
    <property type="term" value="C:plasma membrane"/>
    <property type="evidence" value="ECO:0007669"/>
    <property type="project" value="InterPro"/>
</dbReference>
<dbReference type="InterPro" id="IPR007452">
    <property type="entry name" value="TamB_C"/>
</dbReference>
<dbReference type="PANTHER" id="PTHR36985:SF1">
    <property type="entry name" value="TRANSLOCATION AND ASSEMBLY MODULE SUBUNIT TAMB"/>
    <property type="match status" value="1"/>
</dbReference>